<dbReference type="SUPFAM" id="SSF103481">
    <property type="entry name" value="Multidrug resistance efflux transporter EmrE"/>
    <property type="match status" value="2"/>
</dbReference>
<gene>
    <name evidence="8" type="ORF">RJ41_11585</name>
</gene>
<dbReference type="InterPro" id="IPR050638">
    <property type="entry name" value="AA-Vitamin_Transporters"/>
</dbReference>
<feature type="transmembrane region" description="Helical" evidence="5">
    <location>
        <begin position="37"/>
        <end position="56"/>
    </location>
</feature>
<feature type="transmembrane region" description="Helical" evidence="5">
    <location>
        <begin position="272"/>
        <end position="289"/>
    </location>
</feature>
<dbReference type="InterPro" id="IPR037185">
    <property type="entry name" value="EmrE-like"/>
</dbReference>
<feature type="signal peptide" evidence="6">
    <location>
        <begin position="1"/>
        <end position="16"/>
    </location>
</feature>
<feature type="chain" id="PRO_5002099601" evidence="6">
    <location>
        <begin position="17"/>
        <end position="292"/>
    </location>
</feature>
<feature type="transmembrane region" description="Helical" evidence="5">
    <location>
        <begin position="102"/>
        <end position="122"/>
    </location>
</feature>
<keyword evidence="4 5" id="KW-0472">Membrane</keyword>
<evidence type="ECO:0000313" key="8">
    <source>
        <dbReference type="EMBL" id="KHT52005.1"/>
    </source>
</evidence>
<dbReference type="Proteomes" id="UP000031197">
    <property type="component" value="Unassembled WGS sequence"/>
</dbReference>
<accession>A0A0B3Y7D5</accession>
<dbReference type="InterPro" id="IPR000620">
    <property type="entry name" value="EamA_dom"/>
</dbReference>
<keyword evidence="6" id="KW-0732">Signal</keyword>
<dbReference type="PANTHER" id="PTHR32322">
    <property type="entry name" value="INNER MEMBRANE TRANSPORTER"/>
    <property type="match status" value="1"/>
</dbReference>
<comment type="subcellular location">
    <subcellularLocation>
        <location evidence="1">Membrane</location>
        <topology evidence="1">Multi-pass membrane protein</topology>
    </subcellularLocation>
</comment>
<proteinExistence type="predicted"/>
<dbReference type="EMBL" id="JWLW01000018">
    <property type="protein sequence ID" value="KHT52005.1"/>
    <property type="molecule type" value="Genomic_DNA"/>
</dbReference>
<dbReference type="RefSeq" id="WP_039220819.1">
    <property type="nucleotide sequence ID" value="NZ_JWLW01000018.1"/>
</dbReference>
<organism evidence="8 9">
    <name type="scientific">Alteromonas marina</name>
    <dbReference type="NCBI Taxonomy" id="203795"/>
    <lineage>
        <taxon>Bacteria</taxon>
        <taxon>Pseudomonadati</taxon>
        <taxon>Pseudomonadota</taxon>
        <taxon>Gammaproteobacteria</taxon>
        <taxon>Alteromonadales</taxon>
        <taxon>Alteromonadaceae</taxon>
        <taxon>Alteromonas/Salinimonas group</taxon>
        <taxon>Alteromonas</taxon>
    </lineage>
</organism>
<feature type="domain" description="EamA" evidence="7">
    <location>
        <begin position="158"/>
        <end position="289"/>
    </location>
</feature>
<evidence type="ECO:0000256" key="6">
    <source>
        <dbReference type="SAM" id="SignalP"/>
    </source>
</evidence>
<sequence>MLKTFLLVAVAMGAFAANSLLCRMALANTDIDPASFTLLRLTSGALALLLLSSYSLRRGVKSASSQSVFKGLKANASVLGGITLFVYAICFSFAYISMSTGTGALLLFGAVQLTMITVGLINGERFNSRQWLGFVLAFIGLVILLLPSASAPSLLAGSLMVLAGMAWGVYSLLGKKSSSALMSTTGNFIYASFLCVPLIGVVLSVGADQFVLDKVGMYYALASGIFASGCGYAIWYRALPLIKSTTGATVQLSVPVLASLMGWLALGEQFTAQIMLASVMTLGGIYLVIKKA</sequence>
<keyword evidence="9" id="KW-1185">Reference proteome</keyword>
<feature type="transmembrane region" description="Helical" evidence="5">
    <location>
        <begin position="155"/>
        <end position="173"/>
    </location>
</feature>
<evidence type="ECO:0000256" key="4">
    <source>
        <dbReference type="ARBA" id="ARBA00023136"/>
    </source>
</evidence>
<evidence type="ECO:0000313" key="9">
    <source>
        <dbReference type="Proteomes" id="UP000031197"/>
    </source>
</evidence>
<feature type="transmembrane region" description="Helical" evidence="5">
    <location>
        <begin position="131"/>
        <end position="149"/>
    </location>
</feature>
<feature type="transmembrane region" description="Helical" evidence="5">
    <location>
        <begin position="76"/>
        <end position="96"/>
    </location>
</feature>
<feature type="transmembrane region" description="Helical" evidence="5">
    <location>
        <begin position="185"/>
        <end position="205"/>
    </location>
</feature>
<dbReference type="OrthoDB" id="321830at2"/>
<evidence type="ECO:0000256" key="5">
    <source>
        <dbReference type="SAM" id="Phobius"/>
    </source>
</evidence>
<feature type="domain" description="EamA" evidence="7">
    <location>
        <begin position="5"/>
        <end position="145"/>
    </location>
</feature>
<evidence type="ECO:0000256" key="1">
    <source>
        <dbReference type="ARBA" id="ARBA00004141"/>
    </source>
</evidence>
<dbReference type="GO" id="GO:0016020">
    <property type="term" value="C:membrane"/>
    <property type="evidence" value="ECO:0007669"/>
    <property type="project" value="UniProtKB-SubCell"/>
</dbReference>
<feature type="transmembrane region" description="Helical" evidence="5">
    <location>
        <begin position="217"/>
        <end position="236"/>
    </location>
</feature>
<keyword evidence="3 5" id="KW-1133">Transmembrane helix</keyword>
<dbReference type="Pfam" id="PF00892">
    <property type="entry name" value="EamA"/>
    <property type="match status" value="2"/>
</dbReference>
<comment type="caution">
    <text evidence="8">The sequence shown here is derived from an EMBL/GenBank/DDBJ whole genome shotgun (WGS) entry which is preliminary data.</text>
</comment>
<evidence type="ECO:0000256" key="2">
    <source>
        <dbReference type="ARBA" id="ARBA00022692"/>
    </source>
</evidence>
<protein>
    <submittedName>
        <fullName evidence="8">Membrane protein</fullName>
    </submittedName>
</protein>
<dbReference type="PANTHER" id="PTHR32322:SF9">
    <property type="entry name" value="AMINO-ACID METABOLITE EFFLUX PUMP-RELATED"/>
    <property type="match status" value="1"/>
</dbReference>
<evidence type="ECO:0000259" key="7">
    <source>
        <dbReference type="Pfam" id="PF00892"/>
    </source>
</evidence>
<keyword evidence="2 5" id="KW-0812">Transmembrane</keyword>
<dbReference type="AlphaFoldDB" id="A0A0B3Y7D5"/>
<reference evidence="8 9" key="1">
    <citation type="submission" date="2014-12" db="EMBL/GenBank/DDBJ databases">
        <title>Genome sequencing of Alteromonas marina AD001.</title>
        <authorList>
            <person name="Adrian T.G.S."/>
            <person name="Chan K.G."/>
        </authorList>
    </citation>
    <scope>NUCLEOTIDE SEQUENCE [LARGE SCALE GENOMIC DNA]</scope>
    <source>
        <strain evidence="8 9">AD001</strain>
    </source>
</reference>
<feature type="transmembrane region" description="Helical" evidence="5">
    <location>
        <begin position="248"/>
        <end position="266"/>
    </location>
</feature>
<evidence type="ECO:0000256" key="3">
    <source>
        <dbReference type="ARBA" id="ARBA00022989"/>
    </source>
</evidence>
<name>A0A0B3Y7D5_9ALTE</name>